<sequence length="97" mass="10980">MRRRRRHVRDDDSVPDGVWHQAGHGTIRTVAENESAGKKELEKYVDNGWPRTENGQAVEHAVSEFATEVAGALSPYGDTEFPMKHIPFIQPKTVINR</sequence>
<evidence type="ECO:0000313" key="2">
    <source>
        <dbReference type="EMBL" id="GGB37595.1"/>
    </source>
</evidence>
<evidence type="ECO:0000313" key="3">
    <source>
        <dbReference type="Proteomes" id="UP000621454"/>
    </source>
</evidence>
<evidence type="ECO:0000256" key="1">
    <source>
        <dbReference type="SAM" id="MobiDB-lite"/>
    </source>
</evidence>
<gene>
    <name evidence="2" type="ORF">GCM10011489_26710</name>
</gene>
<proteinExistence type="predicted"/>
<dbReference type="Proteomes" id="UP000621454">
    <property type="component" value="Unassembled WGS sequence"/>
</dbReference>
<keyword evidence="3" id="KW-1185">Reference proteome</keyword>
<accession>A0A916WWA6</accession>
<comment type="caution">
    <text evidence="2">The sequence shown here is derived from an EMBL/GenBank/DDBJ whole genome shotgun (WGS) entry which is preliminary data.</text>
</comment>
<organism evidence="2 3">
    <name type="scientific">Gordonia jinhuaensis</name>
    <dbReference type="NCBI Taxonomy" id="1517702"/>
    <lineage>
        <taxon>Bacteria</taxon>
        <taxon>Bacillati</taxon>
        <taxon>Actinomycetota</taxon>
        <taxon>Actinomycetes</taxon>
        <taxon>Mycobacteriales</taxon>
        <taxon>Gordoniaceae</taxon>
        <taxon>Gordonia</taxon>
    </lineage>
</organism>
<reference evidence="2" key="2">
    <citation type="submission" date="2020-09" db="EMBL/GenBank/DDBJ databases">
        <authorList>
            <person name="Sun Q."/>
            <person name="Zhou Y."/>
        </authorList>
    </citation>
    <scope>NUCLEOTIDE SEQUENCE</scope>
    <source>
        <strain evidence="2">CGMCC 1.12827</strain>
    </source>
</reference>
<protein>
    <submittedName>
        <fullName evidence="2">Uncharacterized protein</fullName>
    </submittedName>
</protein>
<dbReference type="EMBL" id="BMGC01000020">
    <property type="protein sequence ID" value="GGB37595.1"/>
    <property type="molecule type" value="Genomic_DNA"/>
</dbReference>
<feature type="region of interest" description="Disordered" evidence="1">
    <location>
        <begin position="1"/>
        <end position="20"/>
    </location>
</feature>
<name>A0A916WWA6_9ACTN</name>
<reference evidence="2" key="1">
    <citation type="journal article" date="2014" name="Int. J. Syst. Evol. Microbiol.">
        <title>Complete genome sequence of Corynebacterium casei LMG S-19264T (=DSM 44701T), isolated from a smear-ripened cheese.</title>
        <authorList>
            <consortium name="US DOE Joint Genome Institute (JGI-PGF)"/>
            <person name="Walter F."/>
            <person name="Albersmeier A."/>
            <person name="Kalinowski J."/>
            <person name="Ruckert C."/>
        </authorList>
    </citation>
    <scope>NUCLEOTIDE SEQUENCE</scope>
    <source>
        <strain evidence="2">CGMCC 1.12827</strain>
    </source>
</reference>
<dbReference type="AlphaFoldDB" id="A0A916WWA6"/>